<keyword evidence="7" id="KW-1185">Reference proteome</keyword>
<evidence type="ECO:0000256" key="3">
    <source>
        <dbReference type="ARBA" id="ARBA00022643"/>
    </source>
</evidence>
<evidence type="ECO:0000256" key="4">
    <source>
        <dbReference type="ARBA" id="ARBA00022679"/>
    </source>
</evidence>
<feature type="domain" description="Flavoprotein" evidence="5">
    <location>
        <begin position="6"/>
        <end position="95"/>
    </location>
</feature>
<sequence length="122" mass="13346">MSSGSWKSDGMLIAPCSVKTLAEIGAGYAEDLISRSADVCIKERRPLDLGVRETPLSAIHLENMLALARLAVVSFPAVPAFYTRPRALDDIVDHSAVRMMDYFGIELDGFMPGEGKREGFQK</sequence>
<keyword evidence="2" id="KW-0285">Flavoprotein</keyword>
<evidence type="ECO:0000256" key="2">
    <source>
        <dbReference type="ARBA" id="ARBA00022630"/>
    </source>
</evidence>
<dbReference type="InterPro" id="IPR036551">
    <property type="entry name" value="Flavin_trans-like"/>
</dbReference>
<dbReference type="GeneID" id="66978462"/>
<evidence type="ECO:0000259" key="5">
    <source>
        <dbReference type="Pfam" id="PF02441"/>
    </source>
</evidence>
<accession>A0A7R7VG54</accession>
<dbReference type="AlphaFoldDB" id="A0A7R7VG54"/>
<gene>
    <name evidence="6" type="ORF">ACHE_11505A</name>
</gene>
<name>A0A7R7VG54_ASPCH</name>
<evidence type="ECO:0000313" key="6">
    <source>
        <dbReference type="EMBL" id="BCR84103.1"/>
    </source>
</evidence>
<dbReference type="InterPro" id="IPR004507">
    <property type="entry name" value="UbiX-like"/>
</dbReference>
<dbReference type="NCBIfam" id="TIGR00421">
    <property type="entry name" value="ubiX_pad"/>
    <property type="match status" value="1"/>
</dbReference>
<dbReference type="KEGG" id="ache:ACHE_11505A"/>
<dbReference type="Proteomes" id="UP000637239">
    <property type="component" value="Chromosome 1"/>
</dbReference>
<protein>
    <recommendedName>
        <fullName evidence="5">Flavoprotein domain-containing protein</fullName>
    </recommendedName>
</protein>
<dbReference type="InterPro" id="IPR003382">
    <property type="entry name" value="Flavoprotein"/>
</dbReference>
<dbReference type="Gene3D" id="3.40.50.1950">
    <property type="entry name" value="Flavin prenyltransferase-like"/>
    <property type="match status" value="1"/>
</dbReference>
<dbReference type="RefSeq" id="XP_043132625.1">
    <property type="nucleotide sequence ID" value="XM_043276082.1"/>
</dbReference>
<evidence type="ECO:0000313" key="7">
    <source>
        <dbReference type="Proteomes" id="UP000637239"/>
    </source>
</evidence>
<dbReference type="EMBL" id="AP024416">
    <property type="protein sequence ID" value="BCR84103.1"/>
    <property type="molecule type" value="Genomic_DNA"/>
</dbReference>
<reference evidence="6" key="1">
    <citation type="submission" date="2021-01" db="EMBL/GenBank/DDBJ databases">
        <authorList>
            <consortium name="Aspergillus chevalieri M1 genome sequencing consortium"/>
            <person name="Kazuki M."/>
            <person name="Futagami T."/>
        </authorList>
    </citation>
    <scope>NUCLEOTIDE SEQUENCE</scope>
    <source>
        <strain evidence="6">M1</strain>
    </source>
</reference>
<keyword evidence="1" id="KW-0637">Prenyltransferase</keyword>
<keyword evidence="4" id="KW-0808">Transferase</keyword>
<keyword evidence="3" id="KW-0288">FMN</keyword>
<dbReference type="SUPFAM" id="SSF52507">
    <property type="entry name" value="Homo-oligomeric flavin-containing Cys decarboxylases, HFCD"/>
    <property type="match status" value="1"/>
</dbReference>
<dbReference type="GO" id="GO:0004659">
    <property type="term" value="F:prenyltransferase activity"/>
    <property type="evidence" value="ECO:0007669"/>
    <property type="project" value="UniProtKB-KW"/>
</dbReference>
<reference evidence="6" key="2">
    <citation type="submission" date="2021-02" db="EMBL/GenBank/DDBJ databases">
        <title>Aspergillus chevalieri M1 genome sequence.</title>
        <authorList>
            <person name="Kadooka C."/>
            <person name="Mori K."/>
            <person name="Futagami T."/>
        </authorList>
    </citation>
    <scope>NUCLEOTIDE SEQUENCE</scope>
    <source>
        <strain evidence="6">M1</strain>
    </source>
</reference>
<evidence type="ECO:0000256" key="1">
    <source>
        <dbReference type="ARBA" id="ARBA00022602"/>
    </source>
</evidence>
<dbReference type="Pfam" id="PF02441">
    <property type="entry name" value="Flavoprotein"/>
    <property type="match status" value="1"/>
</dbReference>
<proteinExistence type="predicted"/>
<organism evidence="6 7">
    <name type="scientific">Aspergillus chevalieri</name>
    <name type="common">Eurotium chevalieri</name>
    <dbReference type="NCBI Taxonomy" id="182096"/>
    <lineage>
        <taxon>Eukaryota</taxon>
        <taxon>Fungi</taxon>
        <taxon>Dikarya</taxon>
        <taxon>Ascomycota</taxon>
        <taxon>Pezizomycotina</taxon>
        <taxon>Eurotiomycetes</taxon>
        <taxon>Eurotiomycetidae</taxon>
        <taxon>Eurotiales</taxon>
        <taxon>Aspergillaceae</taxon>
        <taxon>Aspergillus</taxon>
        <taxon>Aspergillus subgen. Aspergillus</taxon>
    </lineage>
</organism>